<organism evidence="2 3">
    <name type="scientific">Intoshia linei</name>
    <dbReference type="NCBI Taxonomy" id="1819745"/>
    <lineage>
        <taxon>Eukaryota</taxon>
        <taxon>Metazoa</taxon>
        <taxon>Spiralia</taxon>
        <taxon>Lophotrochozoa</taxon>
        <taxon>Mesozoa</taxon>
        <taxon>Orthonectida</taxon>
        <taxon>Rhopaluridae</taxon>
        <taxon>Intoshia</taxon>
    </lineage>
</organism>
<dbReference type="InterPro" id="IPR007651">
    <property type="entry name" value="Lipin_N"/>
</dbReference>
<dbReference type="PANTHER" id="PTHR12181:SF12">
    <property type="entry name" value="PHOSPHATIDATE PHOSPHATASE"/>
    <property type="match status" value="1"/>
</dbReference>
<dbReference type="OrthoDB" id="4567at2759"/>
<evidence type="ECO:0000313" key="2">
    <source>
        <dbReference type="EMBL" id="OAF68904.1"/>
    </source>
</evidence>
<name>A0A177B660_9BILA</name>
<feature type="domain" description="Lipin N-terminal" evidence="1">
    <location>
        <begin position="1"/>
        <end position="65"/>
    </location>
</feature>
<dbReference type="InterPro" id="IPR026058">
    <property type="entry name" value="LIPIN"/>
</dbReference>
<dbReference type="GO" id="GO:0008195">
    <property type="term" value="F:phosphatidate phosphatase activity"/>
    <property type="evidence" value="ECO:0007669"/>
    <property type="project" value="TreeGrafter"/>
</dbReference>
<sequence>MQYVGRVFNSCNRAVKEFYNEINASTLSGAIDIIVVEQEDKSLISSPFHVRFGKMDVLHAREKSSQTFFLKSQNVKLT</sequence>
<dbReference type="AlphaFoldDB" id="A0A177B660"/>
<dbReference type="Proteomes" id="UP000078046">
    <property type="component" value="Unassembled WGS sequence"/>
</dbReference>
<dbReference type="Pfam" id="PF04571">
    <property type="entry name" value="Lipin_N"/>
    <property type="match status" value="1"/>
</dbReference>
<comment type="caution">
    <text evidence="2">The sequence shown here is derived from an EMBL/GenBank/DDBJ whole genome shotgun (WGS) entry which is preliminary data.</text>
</comment>
<gene>
    <name evidence="2" type="ORF">A3Q56_03368</name>
</gene>
<proteinExistence type="predicted"/>
<accession>A0A177B660</accession>
<reference evidence="2 3" key="1">
    <citation type="submission" date="2016-04" db="EMBL/GenBank/DDBJ databases">
        <title>The genome of Intoshia linei affirms orthonectids as highly simplified spiralians.</title>
        <authorList>
            <person name="Mikhailov K.V."/>
            <person name="Slusarev G.S."/>
            <person name="Nikitin M.A."/>
            <person name="Logacheva M.D."/>
            <person name="Penin A."/>
            <person name="Aleoshin V."/>
            <person name="Panchin Y.V."/>
        </authorList>
    </citation>
    <scope>NUCLEOTIDE SEQUENCE [LARGE SCALE GENOMIC DNA]</scope>
    <source>
        <strain evidence="2">Intl2013</strain>
        <tissue evidence="2">Whole animal</tissue>
    </source>
</reference>
<dbReference type="PANTHER" id="PTHR12181">
    <property type="entry name" value="LIPIN"/>
    <property type="match status" value="1"/>
</dbReference>
<evidence type="ECO:0000259" key="1">
    <source>
        <dbReference type="Pfam" id="PF04571"/>
    </source>
</evidence>
<evidence type="ECO:0000313" key="3">
    <source>
        <dbReference type="Proteomes" id="UP000078046"/>
    </source>
</evidence>
<dbReference type="EMBL" id="LWCA01000370">
    <property type="protein sequence ID" value="OAF68904.1"/>
    <property type="molecule type" value="Genomic_DNA"/>
</dbReference>
<keyword evidence="3" id="KW-1185">Reference proteome</keyword>
<protein>
    <recommendedName>
        <fullName evidence="1">Lipin N-terminal domain-containing protein</fullName>
    </recommendedName>
</protein>